<gene>
    <name evidence="2" type="ORF">O0S09_00460</name>
</gene>
<dbReference type="Gene3D" id="2.160.10.10">
    <property type="entry name" value="Hexapeptide repeat proteins"/>
    <property type="match status" value="1"/>
</dbReference>
<reference evidence="2" key="1">
    <citation type="submission" date="2022-12" db="EMBL/GenBank/DDBJ databases">
        <title>Isolation and characterisation of novel Methanocorpusculum spp. from native Australian herbivores indicates the genus is ancestrally host-associated.</title>
        <authorList>
            <person name="Volmer J.G."/>
            <person name="Soo R.M."/>
            <person name="Evans P.N."/>
            <person name="Hoedt E.C."/>
            <person name="Astorga Alsina A.L."/>
            <person name="Woodcroft B.J."/>
            <person name="Tyson G.W."/>
            <person name="Hugenholtz P."/>
            <person name="Morrison M."/>
        </authorList>
    </citation>
    <scope>NUCLEOTIDE SEQUENCE</scope>
    <source>
        <strain evidence="2">CW153</strain>
    </source>
</reference>
<dbReference type="Gene3D" id="3.40.50.20">
    <property type="match status" value="1"/>
</dbReference>
<dbReference type="PANTHER" id="PTHR43300:SF7">
    <property type="entry name" value="UDP-N-ACETYLBACILLOSAMINE N-ACETYLTRANSFERASE"/>
    <property type="match status" value="1"/>
</dbReference>
<dbReference type="RefSeq" id="WP_268921906.1">
    <property type="nucleotide sequence ID" value="NZ_JAPTGC010000001.1"/>
</dbReference>
<dbReference type="CDD" id="cd03360">
    <property type="entry name" value="LbH_AT_putative"/>
    <property type="match status" value="1"/>
</dbReference>
<dbReference type="Pfam" id="PF17836">
    <property type="entry name" value="PglD_N"/>
    <property type="match status" value="1"/>
</dbReference>
<dbReference type="EMBL" id="JAPTGC010000001">
    <property type="protein sequence ID" value="MCZ0861726.1"/>
    <property type="molecule type" value="Genomic_DNA"/>
</dbReference>
<dbReference type="NCBIfam" id="TIGR03570">
    <property type="entry name" value="NeuD_NnaD"/>
    <property type="match status" value="1"/>
</dbReference>
<proteinExistence type="predicted"/>
<evidence type="ECO:0000313" key="2">
    <source>
        <dbReference type="EMBL" id="MCZ0861726.1"/>
    </source>
</evidence>
<feature type="domain" description="PglD N-terminal" evidence="1">
    <location>
        <begin position="19"/>
        <end position="94"/>
    </location>
</feature>
<comment type="caution">
    <text evidence="2">The sequence shown here is derived from an EMBL/GenBank/DDBJ whole genome shotgun (WGS) entry which is preliminary data.</text>
</comment>
<dbReference type="InterPro" id="IPR001451">
    <property type="entry name" value="Hexapep"/>
</dbReference>
<dbReference type="InterPro" id="IPR011004">
    <property type="entry name" value="Trimer_LpxA-like_sf"/>
</dbReference>
<sequence length="232" mass="24909">MSEKYCGDIDHYTKWDEKRLLIVGARGQGKVTLDCALSSGMYRHISFMSNDVTGGGVSGYPLLDQNTTTIEYILHNFDEVIVAIGLQNAIRLQLSLNFEVQGMKLATLIHPTSVVSQFAEVGEGSILLAHSVVNPFAKVGKACIINTGAIVEHDCVIEDGVHLSPNATIAGRVHIGKNTWVCMGSSVAHDVTIGENVVIGAGAVVLQDIPDNVMVAGVPATIRKIRDFPEKK</sequence>
<dbReference type="Pfam" id="PF00132">
    <property type="entry name" value="Hexapep"/>
    <property type="match status" value="2"/>
</dbReference>
<dbReference type="SUPFAM" id="SSF51161">
    <property type="entry name" value="Trimeric LpxA-like enzymes"/>
    <property type="match status" value="1"/>
</dbReference>
<dbReference type="Proteomes" id="UP001141336">
    <property type="component" value="Unassembled WGS sequence"/>
</dbReference>
<accession>A0ABT4IJ05</accession>
<dbReference type="InterPro" id="IPR041561">
    <property type="entry name" value="PglD_N"/>
</dbReference>
<name>A0ABT4IJ05_9EURY</name>
<evidence type="ECO:0000259" key="1">
    <source>
        <dbReference type="Pfam" id="PF17836"/>
    </source>
</evidence>
<organism evidence="2 3">
    <name type="scientific">Methanocorpusculum vombati</name>
    <dbReference type="NCBI Taxonomy" id="3002864"/>
    <lineage>
        <taxon>Archaea</taxon>
        <taxon>Methanobacteriati</taxon>
        <taxon>Methanobacteriota</taxon>
        <taxon>Stenosarchaea group</taxon>
        <taxon>Methanomicrobia</taxon>
        <taxon>Methanomicrobiales</taxon>
        <taxon>Methanocorpusculaceae</taxon>
        <taxon>Methanocorpusculum</taxon>
    </lineage>
</organism>
<dbReference type="InterPro" id="IPR020019">
    <property type="entry name" value="AcTrfase_PglD-like"/>
</dbReference>
<dbReference type="PANTHER" id="PTHR43300">
    <property type="entry name" value="ACETYLTRANSFERASE"/>
    <property type="match status" value="1"/>
</dbReference>
<evidence type="ECO:0000313" key="3">
    <source>
        <dbReference type="Proteomes" id="UP001141336"/>
    </source>
</evidence>
<dbReference type="InterPro" id="IPR050179">
    <property type="entry name" value="Trans_hexapeptide_repeat"/>
</dbReference>
<protein>
    <submittedName>
        <fullName evidence="2">Acetyltransferase</fullName>
    </submittedName>
</protein>
<keyword evidence="3" id="KW-1185">Reference proteome</keyword>